<reference evidence="4" key="1">
    <citation type="submission" date="2017-08" db="EMBL/GenBank/DDBJ databases">
        <authorList>
            <person name="Grouzdev D.S."/>
            <person name="Gaisin V.A."/>
            <person name="Rysina M.S."/>
            <person name="Gorlenko V.M."/>
        </authorList>
    </citation>
    <scope>NUCLEOTIDE SEQUENCE [LARGE SCALE GENOMIC DNA]</scope>
    <source>
        <strain evidence="4">Kir15-3F</strain>
    </source>
</reference>
<evidence type="ECO:0000313" key="3">
    <source>
        <dbReference type="EMBL" id="PDW02598.1"/>
    </source>
</evidence>
<protein>
    <submittedName>
        <fullName evidence="3">Flagellar biosynthesis protein FlgA</fullName>
    </submittedName>
</protein>
<accession>A0A2A6RIA6</accession>
<evidence type="ECO:0000256" key="1">
    <source>
        <dbReference type="SAM" id="Phobius"/>
    </source>
</evidence>
<keyword evidence="1" id="KW-0472">Membrane</keyword>
<comment type="caution">
    <text evidence="3">The sequence shown here is derived from an EMBL/GenBank/DDBJ whole genome shotgun (WGS) entry which is preliminary data.</text>
</comment>
<sequence length="277" mass="30027">MTTLAPNTAPSLHQAMTRKKANPLPAILLAIGMLAAIGFALMGYLESQRTEEVVILIRDVPYGQRIHAEDLGVVEVPLHRPVQLAGITRPEAVIGQYAARNLATNDLAQPTMLMLEPPTQPVYPNGERLSENMVPMPFSVAALGPVHYRDLVNIGYSDPSGDPALCANQRQAFASNLPMEVVGSEEHASNNRPYACRLLSSVRVLWIDGGTAYLELTPYQAQAIRALEVGGLQLWGERYGTTSDTLPSFDRLDAEQLSVPALLAPVPTPQPRSDDGE</sequence>
<dbReference type="SMART" id="SM00858">
    <property type="entry name" value="SAF"/>
    <property type="match status" value="1"/>
</dbReference>
<gene>
    <name evidence="3" type="ORF">CJ255_13190</name>
</gene>
<dbReference type="InterPro" id="IPR013974">
    <property type="entry name" value="SAF"/>
</dbReference>
<dbReference type="OrthoDB" id="155379at2"/>
<evidence type="ECO:0000259" key="2">
    <source>
        <dbReference type="SMART" id="SM00858"/>
    </source>
</evidence>
<name>A0A2A6RIA6_9CHLR</name>
<proteinExistence type="predicted"/>
<dbReference type="EMBL" id="NQWI01000060">
    <property type="protein sequence ID" value="PDW02598.1"/>
    <property type="molecule type" value="Genomic_DNA"/>
</dbReference>
<keyword evidence="4" id="KW-1185">Reference proteome</keyword>
<keyword evidence="3" id="KW-0966">Cell projection</keyword>
<keyword evidence="3" id="KW-0282">Flagellum</keyword>
<feature type="domain" description="SAF" evidence="2">
    <location>
        <begin position="51"/>
        <end position="114"/>
    </location>
</feature>
<dbReference type="CDD" id="cd11614">
    <property type="entry name" value="SAF_CpaB_FlgA_like"/>
    <property type="match status" value="1"/>
</dbReference>
<dbReference type="Proteomes" id="UP000220527">
    <property type="component" value="Unassembled WGS sequence"/>
</dbReference>
<dbReference type="RefSeq" id="WP_097644571.1">
    <property type="nucleotide sequence ID" value="NZ_NQWI01000060.1"/>
</dbReference>
<dbReference type="Pfam" id="PF08666">
    <property type="entry name" value="SAF"/>
    <property type="match status" value="1"/>
</dbReference>
<organism evidence="3 4">
    <name type="scientific">Candidatus Viridilinea mediisalina</name>
    <dbReference type="NCBI Taxonomy" id="2024553"/>
    <lineage>
        <taxon>Bacteria</taxon>
        <taxon>Bacillati</taxon>
        <taxon>Chloroflexota</taxon>
        <taxon>Chloroflexia</taxon>
        <taxon>Chloroflexales</taxon>
        <taxon>Chloroflexineae</taxon>
        <taxon>Oscillochloridaceae</taxon>
        <taxon>Candidatus Viridilinea</taxon>
    </lineage>
</organism>
<dbReference type="AlphaFoldDB" id="A0A2A6RIA6"/>
<evidence type="ECO:0000313" key="4">
    <source>
        <dbReference type="Proteomes" id="UP000220527"/>
    </source>
</evidence>
<keyword evidence="1" id="KW-0812">Transmembrane</keyword>
<feature type="transmembrane region" description="Helical" evidence="1">
    <location>
        <begin position="26"/>
        <end position="45"/>
    </location>
</feature>
<keyword evidence="1" id="KW-1133">Transmembrane helix</keyword>
<keyword evidence="3" id="KW-0969">Cilium</keyword>